<gene>
    <name evidence="5" type="ORF">AMK59_1238</name>
</gene>
<keyword evidence="1" id="KW-0677">Repeat</keyword>
<dbReference type="Proteomes" id="UP000051574">
    <property type="component" value="Unassembled WGS sequence"/>
</dbReference>
<dbReference type="EMBL" id="LJIG01001282">
    <property type="protein sequence ID" value="KRT85658.1"/>
    <property type="molecule type" value="Genomic_DNA"/>
</dbReference>
<dbReference type="SUPFAM" id="SSF50729">
    <property type="entry name" value="PH domain-like"/>
    <property type="match status" value="1"/>
</dbReference>
<dbReference type="PROSITE" id="PS50003">
    <property type="entry name" value="PH_DOMAIN"/>
    <property type="match status" value="1"/>
</dbReference>
<name>A0A0T6BE89_9SCAR</name>
<evidence type="ECO:0000256" key="1">
    <source>
        <dbReference type="ARBA" id="ARBA00022737"/>
    </source>
</evidence>
<dbReference type="AlphaFoldDB" id="A0A0T6BE89"/>
<feature type="coiled-coil region" evidence="2">
    <location>
        <begin position="69"/>
        <end position="103"/>
    </location>
</feature>
<keyword evidence="6" id="KW-1185">Reference proteome</keyword>
<dbReference type="PANTHER" id="PTHR22903">
    <property type="entry name" value="PLEKHH PROTEIN"/>
    <property type="match status" value="1"/>
</dbReference>
<organism evidence="5 6">
    <name type="scientific">Oryctes borbonicus</name>
    <dbReference type="NCBI Taxonomy" id="1629725"/>
    <lineage>
        <taxon>Eukaryota</taxon>
        <taxon>Metazoa</taxon>
        <taxon>Ecdysozoa</taxon>
        <taxon>Arthropoda</taxon>
        <taxon>Hexapoda</taxon>
        <taxon>Insecta</taxon>
        <taxon>Pterygota</taxon>
        <taxon>Neoptera</taxon>
        <taxon>Endopterygota</taxon>
        <taxon>Coleoptera</taxon>
        <taxon>Polyphaga</taxon>
        <taxon>Scarabaeiformia</taxon>
        <taxon>Scarabaeidae</taxon>
        <taxon>Dynastinae</taxon>
        <taxon>Oryctes</taxon>
    </lineage>
</organism>
<evidence type="ECO:0000256" key="3">
    <source>
        <dbReference type="SAM" id="MobiDB-lite"/>
    </source>
</evidence>
<feature type="region of interest" description="Disordered" evidence="3">
    <location>
        <begin position="111"/>
        <end position="131"/>
    </location>
</feature>
<feature type="coiled-coil region" evidence="2">
    <location>
        <begin position="6"/>
        <end position="33"/>
    </location>
</feature>
<dbReference type="SMART" id="SM00233">
    <property type="entry name" value="PH"/>
    <property type="match status" value="1"/>
</dbReference>
<dbReference type="PANTHER" id="PTHR22903:SF8">
    <property type="entry name" value="MAX-1A"/>
    <property type="match status" value="1"/>
</dbReference>
<sequence length="467" mass="51456">ELEQRVLEAEGRAEEAEDKVRIMEQKLAWSQQSDTNSAQINRLEGEVEEQRQLRLQDARQVEAKAARIKEWVTNKLKELEQQNQTLREQNIKCNQQLELLKNHLALVDRRRSESCSPEPRSQLGIASSRSSKHRRHQSVCVSASFEPVPNTTYIPSALIASVPSNSSMDPLSDDLRAAVDNLSIGRVPSSASDSDLAHDYAEIYTPSREKVPWPRAPTPPLHRFPSWEDRIYQVAADGLTLTGTTPSDMGPEQAGYQDIPVPVYATVKGRASQIRSMPFTGDSSDDSSDGEGNNTAAIDGTNTHSRSSGDTSGSSPGKRTGSSSSGSPSKSKTRGVSDTSFESGMSDDYAVPPDALSCETTSLESSLLLRGSYLDSPKRTESLEKSGSLAKLGGKLKTWRKRWFVLKNGVLTYYKSQSDINRKPQGQIVLDEICKITRAEGSNTFEIDTGKKTYYLTADSITAMEDW</sequence>
<feature type="compositionally biased region" description="Polar residues" evidence="3">
    <location>
        <begin position="290"/>
        <end position="304"/>
    </location>
</feature>
<comment type="caution">
    <text evidence="5">The sequence shown here is derived from an EMBL/GenBank/DDBJ whole genome shotgun (WGS) entry which is preliminary data.</text>
</comment>
<feature type="non-terminal residue" evidence="5">
    <location>
        <position position="467"/>
    </location>
</feature>
<feature type="domain" description="PH" evidence="4">
    <location>
        <begin position="382"/>
        <end position="467"/>
    </location>
</feature>
<dbReference type="FunFam" id="2.30.29.30:FF:000286">
    <property type="entry name" value="PH-protein kinase domain containing protein"/>
    <property type="match status" value="1"/>
</dbReference>
<protein>
    <submittedName>
        <fullName evidence="5">Pleckstrin homology domain containing protein</fullName>
    </submittedName>
</protein>
<evidence type="ECO:0000256" key="2">
    <source>
        <dbReference type="SAM" id="Coils"/>
    </source>
</evidence>
<accession>A0A0T6BE89</accession>
<keyword evidence="2" id="KW-0175">Coiled coil</keyword>
<dbReference type="OrthoDB" id="6285196at2759"/>
<feature type="non-terminal residue" evidence="5">
    <location>
        <position position="1"/>
    </location>
</feature>
<evidence type="ECO:0000313" key="6">
    <source>
        <dbReference type="Proteomes" id="UP000051574"/>
    </source>
</evidence>
<evidence type="ECO:0000313" key="5">
    <source>
        <dbReference type="EMBL" id="KRT85658.1"/>
    </source>
</evidence>
<feature type="region of interest" description="Disordered" evidence="3">
    <location>
        <begin position="276"/>
        <end position="353"/>
    </location>
</feature>
<evidence type="ECO:0000259" key="4">
    <source>
        <dbReference type="PROSITE" id="PS50003"/>
    </source>
</evidence>
<dbReference type="Gene3D" id="2.30.29.30">
    <property type="entry name" value="Pleckstrin-homology domain (PH domain)/Phosphotyrosine-binding domain (PTB)"/>
    <property type="match status" value="1"/>
</dbReference>
<dbReference type="InterPro" id="IPR001849">
    <property type="entry name" value="PH_domain"/>
</dbReference>
<dbReference type="InterPro" id="IPR011993">
    <property type="entry name" value="PH-like_dom_sf"/>
</dbReference>
<dbReference type="CDD" id="cd13282">
    <property type="entry name" value="PH1_PLEKHH1_PLEKHH2"/>
    <property type="match status" value="1"/>
</dbReference>
<proteinExistence type="predicted"/>
<reference evidence="5 6" key="1">
    <citation type="submission" date="2015-09" db="EMBL/GenBank/DDBJ databases">
        <title>Draft genome of the scarab beetle Oryctes borbonicus.</title>
        <authorList>
            <person name="Meyer J.M."/>
            <person name="Markov G.V."/>
            <person name="Baskaran P."/>
            <person name="Herrmann M."/>
            <person name="Sommer R.J."/>
            <person name="Roedelsperger C."/>
        </authorList>
    </citation>
    <scope>NUCLEOTIDE SEQUENCE [LARGE SCALE GENOMIC DNA]</scope>
    <source>
        <strain evidence="5">OB123</strain>
        <tissue evidence="5">Whole animal</tissue>
    </source>
</reference>
<feature type="compositionally biased region" description="Low complexity" evidence="3">
    <location>
        <begin position="305"/>
        <end position="330"/>
    </location>
</feature>
<dbReference type="Pfam" id="PF00169">
    <property type="entry name" value="PH"/>
    <property type="match status" value="1"/>
</dbReference>